<dbReference type="STRING" id="1330330.IX53_05085"/>
<evidence type="ECO:0000256" key="1">
    <source>
        <dbReference type="ARBA" id="ARBA00004651"/>
    </source>
</evidence>
<dbReference type="Proteomes" id="UP000035159">
    <property type="component" value="Chromosome"/>
</dbReference>
<dbReference type="PANTHER" id="PTHR42920">
    <property type="entry name" value="OS03G0707200 PROTEIN-RELATED"/>
    <property type="match status" value="1"/>
</dbReference>
<sequence>MLLKAKATFMLLLVVLFWGLTFPMQKAILVDGLSPVFYNSLRFAIASILVIIYEKLQGRKVFRSIFNVQGLVLGLFLSGGYLFQTWGLVHTTASKSAFITALYVGFVAVLSPLIEKKLPSPIKVISLLISITGLYFLTSPESGIQFGDLLTLICSLLFSLHVIYISVYTSESDNEFEMLLPQLLVVTLVNGILIPFVPGKIILNGGTIFTASFTAIFATIFAVAIQLRYQKHIGSIGASLVYVGEPAFALLFAMIFLGEIASAREALGLVLMVFGIITGSLSIVGVKRKEIVESGCDRDG</sequence>
<feature type="transmembrane region" description="Helical" evidence="6">
    <location>
        <begin position="179"/>
        <end position="197"/>
    </location>
</feature>
<organism evidence="8 9">
    <name type="scientific">Kosmotoga pacifica</name>
    <dbReference type="NCBI Taxonomy" id="1330330"/>
    <lineage>
        <taxon>Bacteria</taxon>
        <taxon>Thermotogati</taxon>
        <taxon>Thermotogota</taxon>
        <taxon>Thermotogae</taxon>
        <taxon>Kosmotogales</taxon>
        <taxon>Kosmotogaceae</taxon>
        <taxon>Kosmotoga</taxon>
    </lineage>
</organism>
<dbReference type="PATRIC" id="fig|1330330.3.peg.1020"/>
<dbReference type="Pfam" id="PF00892">
    <property type="entry name" value="EamA"/>
    <property type="match status" value="2"/>
</dbReference>
<comment type="subcellular location">
    <subcellularLocation>
        <location evidence="1">Cell membrane</location>
        <topology evidence="1">Multi-pass membrane protein</topology>
    </subcellularLocation>
</comment>
<protein>
    <submittedName>
        <fullName evidence="8">Multidrug transporter</fullName>
    </submittedName>
</protein>
<name>A0A0G2ZB10_9BACT</name>
<keyword evidence="5 6" id="KW-0472">Membrane</keyword>
<dbReference type="GO" id="GO:0005886">
    <property type="term" value="C:plasma membrane"/>
    <property type="evidence" value="ECO:0007669"/>
    <property type="project" value="UniProtKB-SubCell"/>
</dbReference>
<keyword evidence="3 6" id="KW-0812">Transmembrane</keyword>
<feature type="transmembrane region" description="Helical" evidence="6">
    <location>
        <begin position="36"/>
        <end position="53"/>
    </location>
</feature>
<feature type="domain" description="EamA" evidence="7">
    <location>
        <begin position="146"/>
        <end position="277"/>
    </location>
</feature>
<dbReference type="InterPro" id="IPR037185">
    <property type="entry name" value="EmrE-like"/>
</dbReference>
<dbReference type="InterPro" id="IPR000620">
    <property type="entry name" value="EamA_dom"/>
</dbReference>
<evidence type="ECO:0000259" key="7">
    <source>
        <dbReference type="Pfam" id="PF00892"/>
    </source>
</evidence>
<evidence type="ECO:0000313" key="8">
    <source>
        <dbReference type="EMBL" id="AKI97291.1"/>
    </source>
</evidence>
<dbReference type="KEGG" id="kpf:IX53_05085"/>
<feature type="transmembrane region" description="Helical" evidence="6">
    <location>
        <begin position="266"/>
        <end position="286"/>
    </location>
</feature>
<dbReference type="SUPFAM" id="SSF103481">
    <property type="entry name" value="Multidrug resistance efflux transporter EmrE"/>
    <property type="match status" value="2"/>
</dbReference>
<keyword evidence="2" id="KW-1003">Cell membrane</keyword>
<feature type="transmembrane region" description="Helical" evidence="6">
    <location>
        <begin position="149"/>
        <end position="167"/>
    </location>
</feature>
<dbReference type="PANTHER" id="PTHR42920:SF5">
    <property type="entry name" value="EAMA DOMAIN-CONTAINING PROTEIN"/>
    <property type="match status" value="1"/>
</dbReference>
<evidence type="ECO:0000256" key="4">
    <source>
        <dbReference type="ARBA" id="ARBA00022989"/>
    </source>
</evidence>
<feature type="transmembrane region" description="Helical" evidence="6">
    <location>
        <begin position="239"/>
        <end position="260"/>
    </location>
</feature>
<dbReference type="InterPro" id="IPR051258">
    <property type="entry name" value="Diverse_Substrate_Transporter"/>
</dbReference>
<evidence type="ECO:0000256" key="5">
    <source>
        <dbReference type="ARBA" id="ARBA00023136"/>
    </source>
</evidence>
<proteinExistence type="predicted"/>
<keyword evidence="9" id="KW-1185">Reference proteome</keyword>
<dbReference type="AlphaFoldDB" id="A0A0G2ZB10"/>
<feature type="transmembrane region" description="Helical" evidence="6">
    <location>
        <begin position="65"/>
        <end position="84"/>
    </location>
</feature>
<reference evidence="8 9" key="1">
    <citation type="submission" date="2015-04" db="EMBL/GenBank/DDBJ databases">
        <title>Complete Genome Sequence of Kosmotoga pacifica SLHLJ1.</title>
        <authorList>
            <person name="Jiang L.J."/>
            <person name="Shao Z.Z."/>
            <person name="Jebbar M."/>
        </authorList>
    </citation>
    <scope>NUCLEOTIDE SEQUENCE [LARGE SCALE GENOMIC DNA]</scope>
    <source>
        <strain evidence="8 9">SLHLJ1</strain>
    </source>
</reference>
<evidence type="ECO:0000256" key="3">
    <source>
        <dbReference type="ARBA" id="ARBA00022692"/>
    </source>
</evidence>
<feature type="domain" description="EamA" evidence="7">
    <location>
        <begin position="7"/>
        <end position="138"/>
    </location>
</feature>
<evidence type="ECO:0000256" key="2">
    <source>
        <dbReference type="ARBA" id="ARBA00022475"/>
    </source>
</evidence>
<gene>
    <name evidence="8" type="ORF">IX53_05085</name>
</gene>
<feature type="transmembrane region" description="Helical" evidence="6">
    <location>
        <begin position="96"/>
        <end position="114"/>
    </location>
</feature>
<dbReference type="OrthoDB" id="9804865at2"/>
<evidence type="ECO:0000313" key="9">
    <source>
        <dbReference type="Proteomes" id="UP000035159"/>
    </source>
</evidence>
<dbReference type="EMBL" id="CP011232">
    <property type="protein sequence ID" value="AKI97291.1"/>
    <property type="molecule type" value="Genomic_DNA"/>
</dbReference>
<evidence type="ECO:0000256" key="6">
    <source>
        <dbReference type="SAM" id="Phobius"/>
    </source>
</evidence>
<keyword evidence="4 6" id="KW-1133">Transmembrane helix</keyword>
<feature type="transmembrane region" description="Helical" evidence="6">
    <location>
        <begin position="121"/>
        <end position="137"/>
    </location>
</feature>
<feature type="transmembrane region" description="Helical" evidence="6">
    <location>
        <begin position="203"/>
        <end position="227"/>
    </location>
</feature>
<accession>A0A0G2ZB10</accession>